<name>X1KR67_9ZZZZ</name>
<dbReference type="PANTHER" id="PTHR43065:SF10">
    <property type="entry name" value="PEROXIDE STRESS-ACTIVATED HISTIDINE KINASE MAK3"/>
    <property type="match status" value="1"/>
</dbReference>
<dbReference type="Gene3D" id="3.30.450.20">
    <property type="entry name" value="PAS domain"/>
    <property type="match status" value="1"/>
</dbReference>
<evidence type="ECO:0008006" key="11">
    <source>
        <dbReference type="Google" id="ProtNLM"/>
    </source>
</evidence>
<evidence type="ECO:0000256" key="3">
    <source>
        <dbReference type="ARBA" id="ARBA00022741"/>
    </source>
</evidence>
<dbReference type="GO" id="GO:0000155">
    <property type="term" value="F:phosphorelay sensor kinase activity"/>
    <property type="evidence" value="ECO:0007669"/>
    <property type="project" value="InterPro"/>
</dbReference>
<dbReference type="SUPFAM" id="SSF47384">
    <property type="entry name" value="Homodimeric domain of signal transducing histidine kinase"/>
    <property type="match status" value="1"/>
</dbReference>
<dbReference type="AlphaFoldDB" id="X1KR67"/>
<protein>
    <recommendedName>
        <fullName evidence="11">Histidine kinase domain-containing protein</fullName>
    </recommendedName>
</protein>
<dbReference type="InterPro" id="IPR036097">
    <property type="entry name" value="HisK_dim/P_sf"/>
</dbReference>
<dbReference type="InterPro" id="IPR013767">
    <property type="entry name" value="PAS_fold"/>
</dbReference>
<dbReference type="CDD" id="cd00130">
    <property type="entry name" value="PAS"/>
    <property type="match status" value="1"/>
</dbReference>
<feature type="non-terminal residue" evidence="10">
    <location>
        <position position="1"/>
    </location>
</feature>
<evidence type="ECO:0000256" key="5">
    <source>
        <dbReference type="ARBA" id="ARBA00022840"/>
    </source>
</evidence>
<dbReference type="InterPro" id="IPR000014">
    <property type="entry name" value="PAS"/>
</dbReference>
<dbReference type="InterPro" id="IPR003594">
    <property type="entry name" value="HATPase_dom"/>
</dbReference>
<dbReference type="SMART" id="SM00388">
    <property type="entry name" value="HisKA"/>
    <property type="match status" value="1"/>
</dbReference>
<dbReference type="NCBIfam" id="TIGR00229">
    <property type="entry name" value="sensory_box"/>
    <property type="match status" value="1"/>
</dbReference>
<dbReference type="Pfam" id="PF00989">
    <property type="entry name" value="PAS"/>
    <property type="match status" value="1"/>
</dbReference>
<keyword evidence="4" id="KW-0418">Kinase</keyword>
<proteinExistence type="predicted"/>
<organism evidence="10">
    <name type="scientific">marine sediment metagenome</name>
    <dbReference type="NCBI Taxonomy" id="412755"/>
    <lineage>
        <taxon>unclassified sequences</taxon>
        <taxon>metagenomes</taxon>
        <taxon>ecological metagenomes</taxon>
    </lineage>
</organism>
<keyword evidence="6" id="KW-0902">Two-component regulatory system</keyword>
<dbReference type="Gene3D" id="3.30.565.10">
    <property type="entry name" value="Histidine kinase-like ATPase, C-terminal domain"/>
    <property type="match status" value="1"/>
</dbReference>
<evidence type="ECO:0000256" key="2">
    <source>
        <dbReference type="ARBA" id="ARBA00022679"/>
    </source>
</evidence>
<evidence type="ECO:0000259" key="9">
    <source>
        <dbReference type="PROSITE" id="PS50113"/>
    </source>
</evidence>
<evidence type="ECO:0000256" key="6">
    <source>
        <dbReference type="ARBA" id="ARBA00023012"/>
    </source>
</evidence>
<dbReference type="PANTHER" id="PTHR43065">
    <property type="entry name" value="SENSOR HISTIDINE KINASE"/>
    <property type="match status" value="1"/>
</dbReference>
<evidence type="ECO:0000313" key="10">
    <source>
        <dbReference type="EMBL" id="GAH92654.1"/>
    </source>
</evidence>
<dbReference type="CDD" id="cd00082">
    <property type="entry name" value="HisKA"/>
    <property type="match status" value="1"/>
</dbReference>
<accession>X1KR67</accession>
<sequence length="417" mass="47410">RVKLVLPLSFRDQMVGFLCLGGKLSGDIYTNLDIQLLSLFSDEASIALENAKLFQQVKNMKDYNEGILQGMRSGVISLDSNGRISAFNLQAERITGLSRKYIIGKEYSVLPVPLNKVFESGYKGGKSYADQEFSIEVNKDEGKRVPVMINTNVLYEETGSEIRQVVCVLTDLTKLKELEAEVRKAERLATMGVIAGELAHEIKNPLVSVRTMAELLPDKYKDEEFRNKFMTLALKEIDRIDEMVNKLFNFTLKKEKGEYVKVSLSELLEEILEDMSIQLSAKRIQIIKKYLSQPNVFADRVELKKAFSNIITNCTEAVDEKGEIYIDIKQKKNMRLPNVVTFKDNGPGFSERSIERAFDAFYSTKHKGSGLGLFVAYRVIRNHDGRIRIGNWERGAMVTVELPFYSQDYSDKSKKVN</sequence>
<dbReference type="InterPro" id="IPR005467">
    <property type="entry name" value="His_kinase_dom"/>
</dbReference>
<dbReference type="Pfam" id="PF02518">
    <property type="entry name" value="HATPase_c"/>
    <property type="match status" value="1"/>
</dbReference>
<dbReference type="Gene3D" id="1.10.287.130">
    <property type="match status" value="1"/>
</dbReference>
<dbReference type="InterPro" id="IPR004358">
    <property type="entry name" value="Sig_transdc_His_kin-like_C"/>
</dbReference>
<dbReference type="PROSITE" id="PS50109">
    <property type="entry name" value="HIS_KIN"/>
    <property type="match status" value="1"/>
</dbReference>
<evidence type="ECO:0000256" key="1">
    <source>
        <dbReference type="ARBA" id="ARBA00022553"/>
    </source>
</evidence>
<dbReference type="SUPFAM" id="SSF55785">
    <property type="entry name" value="PYP-like sensor domain (PAS domain)"/>
    <property type="match status" value="1"/>
</dbReference>
<dbReference type="EMBL" id="BARV01001154">
    <property type="protein sequence ID" value="GAH92654.1"/>
    <property type="molecule type" value="Genomic_DNA"/>
</dbReference>
<dbReference type="InterPro" id="IPR036890">
    <property type="entry name" value="HATPase_C_sf"/>
</dbReference>
<dbReference type="GO" id="GO:0006355">
    <property type="term" value="P:regulation of DNA-templated transcription"/>
    <property type="evidence" value="ECO:0007669"/>
    <property type="project" value="InterPro"/>
</dbReference>
<evidence type="ECO:0000256" key="4">
    <source>
        <dbReference type="ARBA" id="ARBA00022777"/>
    </source>
</evidence>
<dbReference type="InterPro" id="IPR003661">
    <property type="entry name" value="HisK_dim/P_dom"/>
</dbReference>
<dbReference type="PROSITE" id="PS50113">
    <property type="entry name" value="PAC"/>
    <property type="match status" value="1"/>
</dbReference>
<feature type="domain" description="Histidine kinase" evidence="7">
    <location>
        <begin position="197"/>
        <end position="406"/>
    </location>
</feature>
<dbReference type="SUPFAM" id="SSF55874">
    <property type="entry name" value="ATPase domain of HSP90 chaperone/DNA topoisomerase II/histidine kinase"/>
    <property type="match status" value="1"/>
</dbReference>
<reference evidence="10" key="1">
    <citation type="journal article" date="2014" name="Front. Microbiol.">
        <title>High frequency of phylogenetically diverse reductive dehalogenase-homologous genes in deep subseafloor sedimentary metagenomes.</title>
        <authorList>
            <person name="Kawai M."/>
            <person name="Futagami T."/>
            <person name="Toyoda A."/>
            <person name="Takaki Y."/>
            <person name="Nishi S."/>
            <person name="Hori S."/>
            <person name="Arai W."/>
            <person name="Tsubouchi T."/>
            <person name="Morono Y."/>
            <person name="Uchiyama I."/>
            <person name="Ito T."/>
            <person name="Fujiyama A."/>
            <person name="Inagaki F."/>
            <person name="Takami H."/>
        </authorList>
    </citation>
    <scope>NUCLEOTIDE SEQUENCE</scope>
    <source>
        <strain evidence="10">Expedition CK06-06</strain>
    </source>
</reference>
<dbReference type="GO" id="GO:0005524">
    <property type="term" value="F:ATP binding"/>
    <property type="evidence" value="ECO:0007669"/>
    <property type="project" value="UniProtKB-KW"/>
</dbReference>
<dbReference type="InterPro" id="IPR000700">
    <property type="entry name" value="PAS-assoc_C"/>
</dbReference>
<dbReference type="PRINTS" id="PR00344">
    <property type="entry name" value="BCTRLSENSOR"/>
</dbReference>
<evidence type="ECO:0000259" key="7">
    <source>
        <dbReference type="PROSITE" id="PS50109"/>
    </source>
</evidence>
<comment type="caution">
    <text evidence="10">The sequence shown here is derived from an EMBL/GenBank/DDBJ whole genome shotgun (WGS) entry which is preliminary data.</text>
</comment>
<dbReference type="Gene3D" id="3.30.450.40">
    <property type="match status" value="1"/>
</dbReference>
<keyword evidence="5" id="KW-0067">ATP-binding</keyword>
<keyword evidence="2" id="KW-0808">Transferase</keyword>
<feature type="domain" description="PAS" evidence="8">
    <location>
        <begin position="67"/>
        <end position="105"/>
    </location>
</feature>
<evidence type="ECO:0000259" key="8">
    <source>
        <dbReference type="PROSITE" id="PS50112"/>
    </source>
</evidence>
<feature type="domain" description="PAC" evidence="9">
    <location>
        <begin position="131"/>
        <end position="184"/>
    </location>
</feature>
<dbReference type="InterPro" id="IPR029016">
    <property type="entry name" value="GAF-like_dom_sf"/>
</dbReference>
<dbReference type="PROSITE" id="PS50112">
    <property type="entry name" value="PAS"/>
    <property type="match status" value="1"/>
</dbReference>
<dbReference type="SMART" id="SM00091">
    <property type="entry name" value="PAS"/>
    <property type="match status" value="1"/>
</dbReference>
<dbReference type="SMART" id="SM00387">
    <property type="entry name" value="HATPase_c"/>
    <property type="match status" value="1"/>
</dbReference>
<keyword evidence="1" id="KW-0597">Phosphoprotein</keyword>
<keyword evidence="3" id="KW-0547">Nucleotide-binding</keyword>
<gene>
    <name evidence="10" type="ORF">S06H3_03521</name>
</gene>
<dbReference type="Pfam" id="PF00512">
    <property type="entry name" value="HisKA"/>
    <property type="match status" value="1"/>
</dbReference>
<dbReference type="InterPro" id="IPR035965">
    <property type="entry name" value="PAS-like_dom_sf"/>
</dbReference>
<dbReference type="SUPFAM" id="SSF55781">
    <property type="entry name" value="GAF domain-like"/>
    <property type="match status" value="1"/>
</dbReference>